<keyword evidence="2" id="KW-1185">Reference proteome</keyword>
<evidence type="ECO:0000313" key="2">
    <source>
        <dbReference type="Proteomes" id="UP000214747"/>
    </source>
</evidence>
<dbReference type="EMBL" id="NJGV01000009">
    <property type="protein sequence ID" value="OWY34599.1"/>
    <property type="molecule type" value="Genomic_DNA"/>
</dbReference>
<sequence>MLLQAQRRIFQEETRRKTLRFIAQKVIISRKLNLKPSLLIRFFSLAIVLRRVLQRFPSAR</sequence>
<name>A0A225SU14_9BURK</name>
<organism evidence="1 2">
    <name type="scientific">Herbaspirillum aquaticum</name>
    <dbReference type="NCBI Taxonomy" id="568783"/>
    <lineage>
        <taxon>Bacteria</taxon>
        <taxon>Pseudomonadati</taxon>
        <taxon>Pseudomonadota</taxon>
        <taxon>Betaproteobacteria</taxon>
        <taxon>Burkholderiales</taxon>
        <taxon>Oxalobacteraceae</taxon>
        <taxon>Herbaspirillum</taxon>
    </lineage>
</organism>
<dbReference type="AlphaFoldDB" id="A0A225SU14"/>
<proteinExistence type="predicted"/>
<reference evidence="1 2" key="1">
    <citation type="journal article" date="2010" name="Int. J. Syst. Evol. Microbiol.">
        <title>Reclassification of Herbaspirillum putei as a later heterotypic synonym of Herbaspirillum huttiense, with the description of H. huttiense subsp. huttiense subsp. nov. and H. huttiense subsp. putei subsp. nov., comb. nov., and description of Herbaspirillum aquaticum sp. nov.</title>
        <authorList>
            <person name="Dobritsa A.P."/>
            <person name="Reddy M.C."/>
            <person name="Samadpour M."/>
        </authorList>
    </citation>
    <scope>NUCLEOTIDE SEQUENCE [LARGE SCALE GENOMIC DNA]</scope>
    <source>
        <strain evidence="1 2">IEH 4430</strain>
    </source>
</reference>
<protein>
    <submittedName>
        <fullName evidence="1">Uncharacterized protein</fullName>
    </submittedName>
</protein>
<comment type="caution">
    <text evidence="1">The sequence shown here is derived from an EMBL/GenBank/DDBJ whole genome shotgun (WGS) entry which is preliminary data.</text>
</comment>
<dbReference type="Proteomes" id="UP000214747">
    <property type="component" value="Unassembled WGS sequence"/>
</dbReference>
<evidence type="ECO:0000313" key="1">
    <source>
        <dbReference type="EMBL" id="OWY34599.1"/>
    </source>
</evidence>
<gene>
    <name evidence="1" type="ORF">CEJ45_12220</name>
</gene>
<accession>A0A225SU14</accession>